<evidence type="ECO:0000313" key="14">
    <source>
        <dbReference type="EMBL" id="KAK7401739.1"/>
    </source>
</evidence>
<dbReference type="Pfam" id="PF03171">
    <property type="entry name" value="2OG-FeII_Oxy"/>
    <property type="match status" value="1"/>
</dbReference>
<dbReference type="Gene3D" id="3.80.10.10">
    <property type="entry name" value="Ribonuclease Inhibitor"/>
    <property type="match status" value="1"/>
</dbReference>
<keyword evidence="3" id="KW-0433">Leucine-rich repeat</keyword>
<dbReference type="FunFam" id="2.60.120.330:FF:000001">
    <property type="entry name" value="Protein SRG1"/>
    <property type="match status" value="1"/>
</dbReference>
<evidence type="ECO:0000256" key="6">
    <source>
        <dbReference type="ARBA" id="ARBA00022737"/>
    </source>
</evidence>
<dbReference type="GO" id="GO:0016020">
    <property type="term" value="C:membrane"/>
    <property type="evidence" value="ECO:0007669"/>
    <property type="project" value="UniProtKB-SubCell"/>
</dbReference>
<keyword evidence="15" id="KW-1185">Reference proteome</keyword>
<keyword evidence="8 12" id="KW-0560">Oxidoreductase</keyword>
<reference evidence="14 15" key="1">
    <citation type="submission" date="2024-01" db="EMBL/GenBank/DDBJ databases">
        <title>The genomes of 5 underutilized Papilionoideae crops provide insights into root nodulation and disease resistanc.</title>
        <authorList>
            <person name="Jiang F."/>
        </authorList>
    </citation>
    <scope>NUCLEOTIDE SEQUENCE [LARGE SCALE GENOMIC DNA]</scope>
    <source>
        <strain evidence="14">DUOXIRENSHENG_FW03</strain>
        <tissue evidence="14">Leaves</tissue>
    </source>
</reference>
<keyword evidence="7" id="KW-0847">Vitamin C</keyword>
<dbReference type="SUPFAM" id="SSF51197">
    <property type="entry name" value="Clavaminate synthase-like"/>
    <property type="match status" value="1"/>
</dbReference>
<comment type="caution">
    <text evidence="14">The sequence shown here is derived from an EMBL/GenBank/DDBJ whole genome shotgun (WGS) entry which is preliminary data.</text>
</comment>
<organism evidence="14 15">
    <name type="scientific">Psophocarpus tetragonolobus</name>
    <name type="common">Winged bean</name>
    <name type="synonym">Dolichos tetragonolobus</name>
    <dbReference type="NCBI Taxonomy" id="3891"/>
    <lineage>
        <taxon>Eukaryota</taxon>
        <taxon>Viridiplantae</taxon>
        <taxon>Streptophyta</taxon>
        <taxon>Embryophyta</taxon>
        <taxon>Tracheophyta</taxon>
        <taxon>Spermatophyta</taxon>
        <taxon>Magnoliopsida</taxon>
        <taxon>eudicotyledons</taxon>
        <taxon>Gunneridae</taxon>
        <taxon>Pentapetalae</taxon>
        <taxon>rosids</taxon>
        <taxon>fabids</taxon>
        <taxon>Fabales</taxon>
        <taxon>Fabaceae</taxon>
        <taxon>Papilionoideae</taxon>
        <taxon>50 kb inversion clade</taxon>
        <taxon>NPAAA clade</taxon>
        <taxon>indigoferoid/millettioid clade</taxon>
        <taxon>Phaseoleae</taxon>
        <taxon>Psophocarpus</taxon>
    </lineage>
</organism>
<comment type="similarity">
    <text evidence="2 12">Belongs to the iron/ascorbate-dependent oxidoreductase family.</text>
</comment>
<gene>
    <name evidence="14" type="ORF">VNO78_13451</name>
</gene>
<keyword evidence="6" id="KW-0677">Repeat</keyword>
<keyword evidence="9 12" id="KW-0408">Iron</keyword>
<evidence type="ECO:0000256" key="12">
    <source>
        <dbReference type="RuleBase" id="RU003682"/>
    </source>
</evidence>
<protein>
    <recommendedName>
        <fullName evidence="13">Fe2OG dioxygenase domain-containing protein</fullName>
    </recommendedName>
</protein>
<keyword evidence="4 12" id="KW-0479">Metal-binding</keyword>
<comment type="subcellular location">
    <subcellularLocation>
        <location evidence="1">Membrane</location>
    </subcellularLocation>
</comment>
<evidence type="ECO:0000256" key="1">
    <source>
        <dbReference type="ARBA" id="ARBA00004370"/>
    </source>
</evidence>
<dbReference type="SUPFAM" id="SSF52058">
    <property type="entry name" value="L domain-like"/>
    <property type="match status" value="1"/>
</dbReference>
<evidence type="ECO:0000256" key="9">
    <source>
        <dbReference type="ARBA" id="ARBA00023004"/>
    </source>
</evidence>
<evidence type="ECO:0000259" key="13">
    <source>
        <dbReference type="PROSITE" id="PS51471"/>
    </source>
</evidence>
<keyword evidence="11" id="KW-0325">Glycoprotein</keyword>
<dbReference type="GO" id="GO:0046872">
    <property type="term" value="F:metal ion binding"/>
    <property type="evidence" value="ECO:0007669"/>
    <property type="project" value="UniProtKB-KW"/>
</dbReference>
<dbReference type="FunFam" id="3.80.10.10:FF:000041">
    <property type="entry name" value="LRR receptor-like serine/threonine-protein kinase ERECTA"/>
    <property type="match status" value="1"/>
</dbReference>
<dbReference type="InterPro" id="IPR044861">
    <property type="entry name" value="IPNS-like_FE2OG_OXY"/>
</dbReference>
<sequence>MLHLRASDLHYLSGDISITSLFRVGVIPNELENLSKLEYLDLHQNSIDGKVPYQLGMLTRLKYLDIRENNLHGPILDEFGKVVNSLEVLDLESNRLQGISGEKKNKIRVISFFEYNIAQCKAMEETIKNPSGTSLLVPSIQELAKKNLSTIPQRYTQPQHEDLVLISEDVNSILEIPVIDMQSLLSEESGSSELDKLNLACKQWGFFQLINHSVSPSLVEKVKLEVQDFFNLPMSEKKKFWQSPQHMEGFGQAFVVSEDQKLDWGDLFFMTTLPKHLRMPHLFPQLPLPFRKTLELYSQELINLAMVVIEQMGKALKMEETEIREIFEDGIQSMRMNYYPPCPQPEKAIGLTPHSDGGGLTILLQVSEVEGLQVRKDGMWIPVKPLPNAFIVNIGDMLEIISNGIYRSVEHRAVVNTEKERISFATFLTSKHDGMLGPAPSLITEETPARFKKIELKEFLKNLFARKLDGKSYLDTLRI</sequence>
<dbReference type="Gene3D" id="2.60.120.330">
    <property type="entry name" value="B-lactam Antibiotic, Isopenicillin N Synthase, Chain"/>
    <property type="match status" value="1"/>
</dbReference>
<dbReference type="InterPro" id="IPR005123">
    <property type="entry name" value="Oxoglu/Fe-dep_dioxygenase_dom"/>
</dbReference>
<dbReference type="InterPro" id="IPR026992">
    <property type="entry name" value="DIOX_N"/>
</dbReference>
<proteinExistence type="inferred from homology"/>
<feature type="domain" description="Fe2OG dioxygenase" evidence="13">
    <location>
        <begin position="330"/>
        <end position="430"/>
    </location>
</feature>
<dbReference type="InterPro" id="IPR032675">
    <property type="entry name" value="LRR_dom_sf"/>
</dbReference>
<dbReference type="PROSITE" id="PS51471">
    <property type="entry name" value="FE2OG_OXY"/>
    <property type="match status" value="1"/>
</dbReference>
<dbReference type="InterPro" id="IPR050295">
    <property type="entry name" value="Plant_2OG-oxidoreductases"/>
</dbReference>
<evidence type="ECO:0000256" key="4">
    <source>
        <dbReference type="ARBA" id="ARBA00022723"/>
    </source>
</evidence>
<evidence type="ECO:0000256" key="3">
    <source>
        <dbReference type="ARBA" id="ARBA00022614"/>
    </source>
</evidence>
<keyword evidence="5" id="KW-0732">Signal</keyword>
<dbReference type="EMBL" id="JAYMYS010000003">
    <property type="protein sequence ID" value="KAK7401739.1"/>
    <property type="molecule type" value="Genomic_DNA"/>
</dbReference>
<evidence type="ECO:0000256" key="8">
    <source>
        <dbReference type="ARBA" id="ARBA00023002"/>
    </source>
</evidence>
<accession>A0AAN9XQ03</accession>
<evidence type="ECO:0000256" key="11">
    <source>
        <dbReference type="ARBA" id="ARBA00023180"/>
    </source>
</evidence>
<evidence type="ECO:0000256" key="7">
    <source>
        <dbReference type="ARBA" id="ARBA00022896"/>
    </source>
</evidence>
<evidence type="ECO:0000256" key="10">
    <source>
        <dbReference type="ARBA" id="ARBA00023136"/>
    </source>
</evidence>
<dbReference type="Proteomes" id="UP001386955">
    <property type="component" value="Unassembled WGS sequence"/>
</dbReference>
<name>A0AAN9XQ03_PSOTE</name>
<dbReference type="GO" id="GO:0016491">
    <property type="term" value="F:oxidoreductase activity"/>
    <property type="evidence" value="ECO:0007669"/>
    <property type="project" value="UniProtKB-KW"/>
</dbReference>
<evidence type="ECO:0000313" key="15">
    <source>
        <dbReference type="Proteomes" id="UP001386955"/>
    </source>
</evidence>
<dbReference type="PANTHER" id="PTHR47991">
    <property type="entry name" value="OXOGLUTARATE/IRON-DEPENDENT DIOXYGENASE"/>
    <property type="match status" value="1"/>
</dbReference>
<dbReference type="InterPro" id="IPR001611">
    <property type="entry name" value="Leu-rich_rpt"/>
</dbReference>
<dbReference type="Pfam" id="PF00560">
    <property type="entry name" value="LRR_1"/>
    <property type="match status" value="2"/>
</dbReference>
<dbReference type="GO" id="GO:0031418">
    <property type="term" value="F:L-ascorbic acid binding"/>
    <property type="evidence" value="ECO:0007669"/>
    <property type="project" value="UniProtKB-KW"/>
</dbReference>
<evidence type="ECO:0000256" key="2">
    <source>
        <dbReference type="ARBA" id="ARBA00008056"/>
    </source>
</evidence>
<keyword evidence="10" id="KW-0472">Membrane</keyword>
<evidence type="ECO:0000256" key="5">
    <source>
        <dbReference type="ARBA" id="ARBA00022729"/>
    </source>
</evidence>
<dbReference type="AlphaFoldDB" id="A0AAN9XQ03"/>
<dbReference type="PROSITE" id="PS51450">
    <property type="entry name" value="LRR"/>
    <property type="match status" value="1"/>
</dbReference>
<dbReference type="Pfam" id="PF14226">
    <property type="entry name" value="DIOX_N"/>
    <property type="match status" value="1"/>
</dbReference>
<dbReference type="InterPro" id="IPR027443">
    <property type="entry name" value="IPNS-like_sf"/>
</dbReference>